<dbReference type="EMBL" id="NBTZ01000042">
    <property type="protein sequence ID" value="OTP76127.1"/>
    <property type="molecule type" value="Genomic_DNA"/>
</dbReference>
<gene>
    <name evidence="1" type="ORF">PAMC26577_11950</name>
</gene>
<proteinExistence type="predicted"/>
<dbReference type="AlphaFoldDB" id="A0A242MXG3"/>
<evidence type="ECO:0000313" key="2">
    <source>
        <dbReference type="Proteomes" id="UP000195221"/>
    </source>
</evidence>
<organism evidence="1 2">
    <name type="scientific">Caballeronia sordidicola</name>
    <name type="common">Burkholderia sordidicola</name>
    <dbReference type="NCBI Taxonomy" id="196367"/>
    <lineage>
        <taxon>Bacteria</taxon>
        <taxon>Pseudomonadati</taxon>
        <taxon>Pseudomonadota</taxon>
        <taxon>Betaproteobacteria</taxon>
        <taxon>Burkholderiales</taxon>
        <taxon>Burkholderiaceae</taxon>
        <taxon>Caballeronia</taxon>
    </lineage>
</organism>
<name>A0A242MXG3_CABSO</name>
<accession>A0A242MXG3</accession>
<comment type="caution">
    <text evidence="1">The sequence shown here is derived from an EMBL/GenBank/DDBJ whole genome shotgun (WGS) entry which is preliminary data.</text>
</comment>
<protein>
    <submittedName>
        <fullName evidence="1">Uncharacterized protein</fullName>
    </submittedName>
</protein>
<reference evidence="1 2" key="1">
    <citation type="submission" date="2017-03" db="EMBL/GenBank/DDBJ databases">
        <title>Genome analysis of strain PAMC 26577.</title>
        <authorList>
            <person name="Oh H.-M."/>
            <person name="Yang J.-A."/>
        </authorList>
    </citation>
    <scope>NUCLEOTIDE SEQUENCE [LARGE SCALE GENOMIC DNA]</scope>
    <source>
        <strain evidence="1 2">PAMC 26577</strain>
    </source>
</reference>
<evidence type="ECO:0000313" key="1">
    <source>
        <dbReference type="EMBL" id="OTP76127.1"/>
    </source>
</evidence>
<dbReference type="Proteomes" id="UP000195221">
    <property type="component" value="Unassembled WGS sequence"/>
</dbReference>
<sequence length="55" mass="6229">MESLRESGRQQMVQTLLCALPVIKDLDVFRDFFAGLIAGRELAMIDEFILQLASE</sequence>